<reference evidence="1" key="1">
    <citation type="journal article" date="2019" name="Sci. Rep.">
        <title>Draft genome of Tanacetum cinerariifolium, the natural source of mosquito coil.</title>
        <authorList>
            <person name="Yamashiro T."/>
            <person name="Shiraishi A."/>
            <person name="Satake H."/>
            <person name="Nakayama K."/>
        </authorList>
    </citation>
    <scope>NUCLEOTIDE SEQUENCE</scope>
</reference>
<evidence type="ECO:0000313" key="1">
    <source>
        <dbReference type="EMBL" id="GFD51965.1"/>
    </source>
</evidence>
<feature type="non-terminal residue" evidence="1">
    <location>
        <position position="1"/>
    </location>
</feature>
<gene>
    <name evidence="1" type="ORF">Tci_923934</name>
</gene>
<accession>A0A699WWH9</accession>
<sequence length="64" mass="7509">RTAEEGLSLDSDLSFQDTERLVEELRHGVRDSLYMLQKYGTEFAHVEPLFEELRMVYQVAFVDV</sequence>
<name>A0A699WWH9_TANCI</name>
<protein>
    <submittedName>
        <fullName evidence="1">Uncharacterized protein</fullName>
    </submittedName>
</protein>
<dbReference type="AlphaFoldDB" id="A0A699WWH9"/>
<proteinExistence type="predicted"/>
<dbReference type="EMBL" id="BKCJ011776446">
    <property type="protein sequence ID" value="GFD51965.1"/>
    <property type="molecule type" value="Genomic_DNA"/>
</dbReference>
<comment type="caution">
    <text evidence="1">The sequence shown here is derived from an EMBL/GenBank/DDBJ whole genome shotgun (WGS) entry which is preliminary data.</text>
</comment>
<organism evidence="1">
    <name type="scientific">Tanacetum cinerariifolium</name>
    <name type="common">Dalmatian daisy</name>
    <name type="synonym">Chrysanthemum cinerariifolium</name>
    <dbReference type="NCBI Taxonomy" id="118510"/>
    <lineage>
        <taxon>Eukaryota</taxon>
        <taxon>Viridiplantae</taxon>
        <taxon>Streptophyta</taxon>
        <taxon>Embryophyta</taxon>
        <taxon>Tracheophyta</taxon>
        <taxon>Spermatophyta</taxon>
        <taxon>Magnoliopsida</taxon>
        <taxon>eudicotyledons</taxon>
        <taxon>Gunneridae</taxon>
        <taxon>Pentapetalae</taxon>
        <taxon>asterids</taxon>
        <taxon>campanulids</taxon>
        <taxon>Asterales</taxon>
        <taxon>Asteraceae</taxon>
        <taxon>Asteroideae</taxon>
        <taxon>Anthemideae</taxon>
        <taxon>Anthemidinae</taxon>
        <taxon>Tanacetum</taxon>
    </lineage>
</organism>